<dbReference type="InterPro" id="IPR037058">
    <property type="entry name" value="Falgellar_hook_FlgE_sf"/>
</dbReference>
<dbReference type="NCBIfam" id="TIGR03506">
    <property type="entry name" value="FlgEFG_subfam"/>
    <property type="match status" value="1"/>
</dbReference>
<protein>
    <recommendedName>
        <fullName evidence="3 5">Flagellar hook protein FlgE</fullName>
    </recommendedName>
</protein>
<dbReference type="Pfam" id="PF06429">
    <property type="entry name" value="Flg_bbr_C"/>
    <property type="match status" value="1"/>
</dbReference>
<dbReference type="PANTHER" id="PTHR30435:SF1">
    <property type="entry name" value="FLAGELLAR HOOK PROTEIN FLGE"/>
    <property type="match status" value="1"/>
</dbReference>
<comment type="caution">
    <text evidence="11">The sequence shown here is derived from an EMBL/GenBank/DDBJ whole genome shotgun (WGS) entry which is preliminary data.</text>
</comment>
<dbReference type="Pfam" id="PF07559">
    <property type="entry name" value="FlgE_D2"/>
    <property type="match status" value="1"/>
</dbReference>
<keyword evidence="11" id="KW-0282">Flagellum</keyword>
<feature type="domain" description="Flagellar basal-body/hook protein C-terminal" evidence="8">
    <location>
        <begin position="361"/>
        <end position="405"/>
    </location>
</feature>
<evidence type="ECO:0000259" key="9">
    <source>
        <dbReference type="Pfam" id="PF07559"/>
    </source>
</evidence>
<dbReference type="OrthoDB" id="8578401at2"/>
<dbReference type="RefSeq" id="WP_117201744.1">
    <property type="nucleotide sequence ID" value="NZ_JBHTBK010000008.1"/>
</dbReference>
<keyword evidence="11" id="KW-0966">Cell projection</keyword>
<gene>
    <name evidence="11" type="ORF">D0Y53_03190</name>
</gene>
<keyword evidence="12" id="KW-1185">Reference proteome</keyword>
<dbReference type="PANTHER" id="PTHR30435">
    <property type="entry name" value="FLAGELLAR PROTEIN"/>
    <property type="match status" value="1"/>
</dbReference>
<evidence type="ECO:0000259" key="7">
    <source>
        <dbReference type="Pfam" id="PF00460"/>
    </source>
</evidence>
<dbReference type="Proteomes" id="UP000262917">
    <property type="component" value="Unassembled WGS sequence"/>
</dbReference>
<evidence type="ECO:0000256" key="3">
    <source>
        <dbReference type="ARBA" id="ARBA00019015"/>
    </source>
</evidence>
<comment type="similarity">
    <text evidence="2 5">Belongs to the flagella basal body rod proteins family.</text>
</comment>
<evidence type="ECO:0000313" key="12">
    <source>
        <dbReference type="Proteomes" id="UP000262917"/>
    </source>
</evidence>
<evidence type="ECO:0000259" key="10">
    <source>
        <dbReference type="Pfam" id="PF22692"/>
    </source>
</evidence>
<dbReference type="InterPro" id="IPR020013">
    <property type="entry name" value="Flagellar_FlgE/F/G"/>
</dbReference>
<dbReference type="Pfam" id="PF22692">
    <property type="entry name" value="LlgE_F_G_D1"/>
    <property type="match status" value="1"/>
</dbReference>
<evidence type="ECO:0000256" key="2">
    <source>
        <dbReference type="ARBA" id="ARBA00009677"/>
    </source>
</evidence>
<accession>A0A372DR83</accession>
<comment type="function">
    <text evidence="5">A flexible structure which links the flagellar filament to the drive apparatus in the basal body.</text>
</comment>
<dbReference type="Pfam" id="PF00460">
    <property type="entry name" value="Flg_bb_rod"/>
    <property type="match status" value="1"/>
</dbReference>
<name>A0A372DR83_9GAMM</name>
<feature type="domain" description="Flagellar hook protein FlgE D2" evidence="9">
    <location>
        <begin position="162"/>
        <end position="287"/>
    </location>
</feature>
<dbReference type="GO" id="GO:0009425">
    <property type="term" value="C:bacterial-type flagellum basal body"/>
    <property type="evidence" value="ECO:0007669"/>
    <property type="project" value="UniProtKB-SubCell"/>
</dbReference>
<dbReference type="InterPro" id="IPR053967">
    <property type="entry name" value="LlgE_F_G-like_D1"/>
</dbReference>
<dbReference type="InterPro" id="IPR010930">
    <property type="entry name" value="Flg_bb/hook_C_dom"/>
</dbReference>
<dbReference type="InterPro" id="IPR019776">
    <property type="entry name" value="Flagellar_basal_body_rod_CS"/>
</dbReference>
<keyword evidence="4 5" id="KW-0975">Bacterial flagellum</keyword>
<evidence type="ECO:0000256" key="4">
    <source>
        <dbReference type="ARBA" id="ARBA00023143"/>
    </source>
</evidence>
<dbReference type="GO" id="GO:0071978">
    <property type="term" value="P:bacterial-type flagellum-dependent swarming motility"/>
    <property type="evidence" value="ECO:0007669"/>
    <property type="project" value="TreeGrafter"/>
</dbReference>
<feature type="domain" description="Flagellar basal body rod protein N-terminal" evidence="7">
    <location>
        <begin position="4"/>
        <end position="33"/>
    </location>
</feature>
<sequence>MSFRISLSGMNAASADLNITSNNIANVNTTGFKESRAEFGDVFAASAYGLSKNAIGAGVRLQAVAQQFGQGNIDFTGKNLDLAINGQGFFTLSDGGAMVYSRAGNFGADKDGYVVNASGQRLQVYLPNAAGNGFDTGRLSDLQLSIGDSAPQATTTVTVQSNLPADASAPALTPFAPGDPDTYNRTTSLTVYDSLGAAHSQSLYFVKTANPNEWQVYTYIEGTAVGGAQTLQYSDTGTLTSPSPGQIALPAYTPPTGAAAMNITLDLGNSTQYGETFSLSSLTQDGYTTGRLTGIDVTADGVVQARYTNGVSTALGQVAMTNFANPQGLQPLGDNGWSETSESGQPRRGQAGTSEFGAIQGGALESSNVDLTAQLVNMITAQRNFQANAQMIQTQDQVTQTVINIR</sequence>
<dbReference type="GO" id="GO:0005829">
    <property type="term" value="C:cytosol"/>
    <property type="evidence" value="ECO:0007669"/>
    <property type="project" value="TreeGrafter"/>
</dbReference>
<dbReference type="PROSITE" id="PS00588">
    <property type="entry name" value="FLAGELLA_BB_ROD"/>
    <property type="match status" value="1"/>
</dbReference>
<dbReference type="Gene3D" id="2.60.98.20">
    <property type="entry name" value="Flagellar hook protein FlgE"/>
    <property type="match status" value="1"/>
</dbReference>
<dbReference type="InterPro" id="IPR011491">
    <property type="entry name" value="FlgE_D2"/>
</dbReference>
<evidence type="ECO:0000256" key="5">
    <source>
        <dbReference type="RuleBase" id="RU362116"/>
    </source>
</evidence>
<evidence type="ECO:0000256" key="6">
    <source>
        <dbReference type="SAM" id="MobiDB-lite"/>
    </source>
</evidence>
<evidence type="ECO:0000259" key="8">
    <source>
        <dbReference type="Pfam" id="PF06429"/>
    </source>
</evidence>
<feature type="domain" description="Flagellar hook protein FlgE/F/G-like D1" evidence="10">
    <location>
        <begin position="83"/>
        <end position="160"/>
    </location>
</feature>
<evidence type="ECO:0000313" key="11">
    <source>
        <dbReference type="EMBL" id="RFP62069.1"/>
    </source>
</evidence>
<proteinExistence type="inferred from homology"/>
<dbReference type="SUPFAM" id="SSF117143">
    <property type="entry name" value="Flagellar hook protein flgE"/>
    <property type="match status" value="1"/>
</dbReference>
<dbReference type="GO" id="GO:0009424">
    <property type="term" value="C:bacterial-type flagellum hook"/>
    <property type="evidence" value="ECO:0007669"/>
    <property type="project" value="TreeGrafter"/>
</dbReference>
<organism evidence="11 12">
    <name type="scientific">Cognatiluteimonas weifangensis</name>
    <dbReference type="NCBI Taxonomy" id="2303539"/>
    <lineage>
        <taxon>Bacteria</taxon>
        <taxon>Pseudomonadati</taxon>
        <taxon>Pseudomonadota</taxon>
        <taxon>Gammaproteobacteria</taxon>
        <taxon>Lysobacterales</taxon>
        <taxon>Lysobacteraceae</taxon>
        <taxon>Cognatiluteimonas</taxon>
    </lineage>
</organism>
<feature type="region of interest" description="Disordered" evidence="6">
    <location>
        <begin position="329"/>
        <end position="354"/>
    </location>
</feature>
<reference evidence="11 12" key="1">
    <citation type="submission" date="2018-08" db="EMBL/GenBank/DDBJ databases">
        <title>Lysobacter weifangensis sp. nov., a new member of the family 'Xanthomonadaceae', isolated from soil in a farmland.</title>
        <authorList>
            <person name="Zhao H."/>
        </authorList>
    </citation>
    <scope>NUCLEOTIDE SEQUENCE [LARGE SCALE GENOMIC DNA]</scope>
    <source>
        <strain evidence="11 12">WF-2</strain>
    </source>
</reference>
<dbReference type="AlphaFoldDB" id="A0A372DR83"/>
<comment type="subcellular location">
    <subcellularLocation>
        <location evidence="1 5">Bacterial flagellum basal body</location>
    </subcellularLocation>
</comment>
<dbReference type="EMBL" id="QVPD01000002">
    <property type="protein sequence ID" value="RFP62069.1"/>
    <property type="molecule type" value="Genomic_DNA"/>
</dbReference>
<keyword evidence="11" id="KW-0969">Cilium</keyword>
<dbReference type="InterPro" id="IPR001444">
    <property type="entry name" value="Flag_bb_rod_N"/>
</dbReference>
<evidence type="ECO:0000256" key="1">
    <source>
        <dbReference type="ARBA" id="ARBA00004117"/>
    </source>
</evidence>
<dbReference type="InterPro" id="IPR037925">
    <property type="entry name" value="FlgE/F/G-like"/>
</dbReference>
<dbReference type="NCBIfam" id="NF004238">
    <property type="entry name" value="PRK05682.1-1"/>
    <property type="match status" value="1"/>
</dbReference>